<dbReference type="AlphaFoldDB" id="A0A2D2DM51"/>
<dbReference type="Proteomes" id="UP000229897">
    <property type="component" value="Chromosome"/>
</dbReference>
<name>A0A2D2DM51_9BURK</name>
<dbReference type="KEGG" id="mass:CR152_16860"/>
<dbReference type="InterPro" id="IPR045506">
    <property type="entry name" value="DUF6484"/>
</dbReference>
<dbReference type="OrthoDB" id="3078443at2"/>
<sequence length="174" mass="18272">MQSKLHAPATASTLGLNEGQTEQLLHDVIVQTSHQPRRADGIAVGTFDAIGDDGIALVSIPTFGLTRIAARTISPLDPGQIGQAVALGFESGDPQRPIILGFMLAAPSAAPRPSTDVLLDGERVELRAEHEIELRCGEAALILSADGRIQLRGTYITSQASATHRILGGSVHVN</sequence>
<protein>
    <recommendedName>
        <fullName evidence="1">DUF6484 domain-containing protein</fullName>
    </recommendedName>
</protein>
<organism evidence="2 3">
    <name type="scientific">Massilia violaceinigra</name>
    <dbReference type="NCBI Taxonomy" id="2045208"/>
    <lineage>
        <taxon>Bacteria</taxon>
        <taxon>Pseudomonadati</taxon>
        <taxon>Pseudomonadota</taxon>
        <taxon>Betaproteobacteria</taxon>
        <taxon>Burkholderiales</taxon>
        <taxon>Oxalobacteraceae</taxon>
        <taxon>Telluria group</taxon>
        <taxon>Massilia</taxon>
    </lineage>
</organism>
<evidence type="ECO:0000259" key="1">
    <source>
        <dbReference type="Pfam" id="PF20093"/>
    </source>
</evidence>
<evidence type="ECO:0000313" key="3">
    <source>
        <dbReference type="Proteomes" id="UP000229897"/>
    </source>
</evidence>
<keyword evidence="3" id="KW-1185">Reference proteome</keyword>
<proteinExistence type="predicted"/>
<evidence type="ECO:0000313" key="2">
    <source>
        <dbReference type="EMBL" id="ATQ76021.1"/>
    </source>
</evidence>
<dbReference type="Pfam" id="PF20093">
    <property type="entry name" value="DUF6484"/>
    <property type="match status" value="1"/>
</dbReference>
<gene>
    <name evidence="2" type="ORF">CR152_16860</name>
</gene>
<dbReference type="RefSeq" id="WP_099876285.1">
    <property type="nucleotide sequence ID" value="NZ_CP024608.1"/>
</dbReference>
<dbReference type="EMBL" id="CP024608">
    <property type="protein sequence ID" value="ATQ76021.1"/>
    <property type="molecule type" value="Genomic_DNA"/>
</dbReference>
<reference evidence="2" key="1">
    <citation type="submission" date="2017-10" db="EMBL/GenBank/DDBJ databases">
        <title>Massilia psychrophilum sp. nov., a novel purple-pigmented bacterium isolated from Tianshan glacier, Xinjiang Municipality, China.</title>
        <authorList>
            <person name="Wang H."/>
        </authorList>
    </citation>
    <scope>NUCLEOTIDE SEQUENCE [LARGE SCALE GENOMIC DNA]</scope>
    <source>
        <strain evidence="2">B2</strain>
    </source>
</reference>
<accession>A0A2D2DM51</accession>
<feature type="domain" description="DUF6484" evidence="1">
    <location>
        <begin position="44"/>
        <end position="103"/>
    </location>
</feature>